<reference evidence="2 3" key="1">
    <citation type="submission" date="2024-04" db="EMBL/GenBank/DDBJ databases">
        <title>Tritrichomonas musculus Genome.</title>
        <authorList>
            <person name="Alves-Ferreira E."/>
            <person name="Grigg M."/>
            <person name="Lorenzi H."/>
            <person name="Galac M."/>
        </authorList>
    </citation>
    <scope>NUCLEOTIDE SEQUENCE [LARGE SCALE GENOMIC DNA]</scope>
    <source>
        <strain evidence="2 3">EAF2021</strain>
    </source>
</reference>
<gene>
    <name evidence="2" type="ORF">M9Y10_014894</name>
</gene>
<comment type="caution">
    <text evidence="2">The sequence shown here is derived from an EMBL/GenBank/DDBJ whole genome shotgun (WGS) entry which is preliminary data.</text>
</comment>
<feature type="transmembrane region" description="Helical" evidence="1">
    <location>
        <begin position="300"/>
        <end position="318"/>
    </location>
</feature>
<organism evidence="2 3">
    <name type="scientific">Tritrichomonas musculus</name>
    <dbReference type="NCBI Taxonomy" id="1915356"/>
    <lineage>
        <taxon>Eukaryota</taxon>
        <taxon>Metamonada</taxon>
        <taxon>Parabasalia</taxon>
        <taxon>Tritrichomonadida</taxon>
        <taxon>Tritrichomonadidae</taxon>
        <taxon>Tritrichomonas</taxon>
    </lineage>
</organism>
<dbReference type="Proteomes" id="UP001470230">
    <property type="component" value="Unassembled WGS sequence"/>
</dbReference>
<keyword evidence="1" id="KW-1133">Transmembrane helix</keyword>
<dbReference type="EMBL" id="JAPFFF010000002">
    <property type="protein sequence ID" value="KAK8896966.1"/>
    <property type="molecule type" value="Genomic_DNA"/>
</dbReference>
<evidence type="ECO:0000313" key="3">
    <source>
        <dbReference type="Proteomes" id="UP001470230"/>
    </source>
</evidence>
<sequence length="431" mass="51192">MEEIQLEDNSFWHFFDSSQQLVIDSASKKKHKSIFIFILIYSLIILLISIFAPRSYQNKFIESPITNPHDTFVNSVIDTKELEIYNQTLTVFFAVQRNAHFNNNSNFRKNHQRHRGFYFHHNETIKRAFQIISNIKFFNNNTMYKNFTISIPKLQLPFSHHHKHSDTVKLFDLNSGNTDYIEIDLKVKGNFHRFRSIWYIISIKNPICCLFNQYSCLFFMFQSAIFILYILFTCQRRYEQVFTLIYLFLSLLTSVSCIFSTSHTWKIIPKFMTLYLQLYMFYMVAYVANKQRSIITSLSLILFVISFISDLFSLLLKSEVPFNFSHGHHIFWHHITIAVSISTIAAMRSSIDDFTAFVIYTVCLCINMFAFWTAFDLTFFFPRIHQMINLRFFASGMNSIIMTILFAYHRSMNNDMRRDQKSNSLSMNEHL</sequence>
<accession>A0ABR2L0T1</accession>
<name>A0ABR2L0T1_9EUKA</name>
<feature type="transmembrane region" description="Helical" evidence="1">
    <location>
        <begin position="34"/>
        <end position="52"/>
    </location>
</feature>
<feature type="transmembrane region" description="Helical" evidence="1">
    <location>
        <begin position="244"/>
        <end position="261"/>
    </location>
</feature>
<feature type="transmembrane region" description="Helical" evidence="1">
    <location>
        <begin position="267"/>
        <end position="288"/>
    </location>
</feature>
<protein>
    <submittedName>
        <fullName evidence="2">Uncharacterized protein</fullName>
    </submittedName>
</protein>
<feature type="transmembrane region" description="Helical" evidence="1">
    <location>
        <begin position="387"/>
        <end position="408"/>
    </location>
</feature>
<feature type="transmembrane region" description="Helical" evidence="1">
    <location>
        <begin position="211"/>
        <end position="232"/>
    </location>
</feature>
<feature type="transmembrane region" description="Helical" evidence="1">
    <location>
        <begin position="354"/>
        <end position="375"/>
    </location>
</feature>
<evidence type="ECO:0000313" key="2">
    <source>
        <dbReference type="EMBL" id="KAK8896966.1"/>
    </source>
</evidence>
<evidence type="ECO:0000256" key="1">
    <source>
        <dbReference type="SAM" id="Phobius"/>
    </source>
</evidence>
<keyword evidence="3" id="KW-1185">Reference proteome</keyword>
<feature type="transmembrane region" description="Helical" evidence="1">
    <location>
        <begin position="330"/>
        <end position="347"/>
    </location>
</feature>
<proteinExistence type="predicted"/>
<keyword evidence="1" id="KW-0472">Membrane</keyword>
<keyword evidence="1" id="KW-0812">Transmembrane</keyword>